<dbReference type="AlphaFoldDB" id="A0A381RRK1"/>
<dbReference type="GO" id="GO:0046872">
    <property type="term" value="F:metal ion binding"/>
    <property type="evidence" value="ECO:0007669"/>
    <property type="project" value="InterPro"/>
</dbReference>
<dbReference type="SUPFAM" id="SSF52540">
    <property type="entry name" value="P-loop containing nucleoside triphosphate hydrolases"/>
    <property type="match status" value="1"/>
</dbReference>
<evidence type="ECO:0000256" key="8">
    <source>
        <dbReference type="ARBA" id="ARBA00023285"/>
    </source>
</evidence>
<dbReference type="InterPro" id="IPR052040">
    <property type="entry name" value="GTPase/Isobutyryl-CoA_mutase"/>
</dbReference>
<keyword evidence="3" id="KW-0547">Nucleotide-binding</keyword>
<dbReference type="NCBIfam" id="TIGR00641">
    <property type="entry name" value="acid_CoA_mut_N"/>
    <property type="match status" value="1"/>
</dbReference>
<keyword evidence="4" id="KW-0378">Hydrolase</keyword>
<dbReference type="Gene3D" id="3.40.50.300">
    <property type="entry name" value="P-loop containing nucleotide triphosphate hydrolases"/>
    <property type="match status" value="1"/>
</dbReference>
<evidence type="ECO:0000256" key="5">
    <source>
        <dbReference type="ARBA" id="ARBA00023134"/>
    </source>
</evidence>
<feature type="non-terminal residue" evidence="10">
    <location>
        <position position="1"/>
    </location>
</feature>
<dbReference type="PANTHER" id="PTHR43087">
    <property type="entry name" value="LYSINE/ARGININE/ORNITHINE TRANSPORT SYSTEM KINASE"/>
    <property type="match status" value="1"/>
</dbReference>
<evidence type="ECO:0000256" key="3">
    <source>
        <dbReference type="ARBA" id="ARBA00022741"/>
    </source>
</evidence>
<evidence type="ECO:0000256" key="2">
    <source>
        <dbReference type="ARBA" id="ARBA00022628"/>
    </source>
</evidence>
<evidence type="ECO:0000256" key="6">
    <source>
        <dbReference type="ARBA" id="ARBA00023186"/>
    </source>
</evidence>
<accession>A0A381RRK1</accession>
<sequence>VTETQHALNCVPEVPLQSEIPRQRILVGPWGRRIMVSGTEDAASEAPPRSSGGAMPLRVVTAAAIFDGHDAAIGIFRRILQSQGCEVIHLGHDRGAEEVARAAIQEDAHAIAITSYQGGAVEMFTHTKEILEEAGFGHVFLFGGGGGTILPHEIEHLRDKGIARIYSPDDGREMGLVGMVQDAMEEARRIDLLDADRLEAIDGPVAAADHGAVSRLLTLAENADEGTFAAALKQARSTQADEVSPVVGVTGTGGAGKSSLMDELMLRIQRDNPGKRVALLATDPTRKRTGGALLGDRIRMNSLTDEHLFMRSFASRDSGREIADCVGRAIEVCKAVGFDLVLVETSGIGQGDDAITEVADVSLYVTTREYGAPSQLEKLEMLDAADIIVLNKFDRPGAEDALSEIRKQFKRNREAWDADADTLPVVPTIASQFADAGVDQLWERLSGVLSKRFDSSFVASDPKLGSDGLPYRSPPIPPGRQGYLAEVAAAVRGYHSSSEGASSKVRLVQQLEAASAQMHESGKEDAAADLDEEAAKTRSEVPDATWQALADFDALAKSYRSGTASYTVRGKEIPVETTTRTLSGLDVPRVALPDTEDWGERLGWINKENAPGLFPFTGGVFPFRREDELPVRMFAGEGSAERTNKRYKFLSEGQPFNRLSVAFDSPSLYGHDPIEQLDIFGKVCESGVSISTVDEMDRLFEGFDLCASNTSVSKTINGNYWWHLAAFFTVAIRQQARKFAEERGRAPTDDELSEIKSKTLSTVRGTVQADQLKEAMGQNTLVFNLDTALRMMADVAEYYVDNNVRNHYFVSISGYHIDEAGANPISQAALTLSNGLTYVELFKARGLDPDKFLRNFSWFFSNGMDPEYAVIGRVSRRIWAIAMRELYDVGERGQKLKYHIQSSGRSLHSQEFTWNDYRTTLQALYALSDNANSLHTNSRDEAFGIPTEETVRDAVAIQLILSKEYGWLRNENSLQGSFIAEWLTDSVEEGVLRIFEDMHRRGGALGALEVNYQRNRIQEEGMEYEHRKHTGETPIVGVNTFTDPDSRVMSADDFDIEVTRSDEAEKRMVIERNKAFKDAHAKEAAVGLAKLKQVARDGGNLFEVMMEIVDHCTVGQVTQALFETGGKFRRNM</sequence>
<dbReference type="PANTHER" id="PTHR43087:SF1">
    <property type="entry name" value="LAO_AO TRANSPORT SYSTEM ATPASE"/>
    <property type="match status" value="1"/>
</dbReference>
<dbReference type="GO" id="GO:0004494">
    <property type="term" value="F:methylmalonyl-CoA mutase activity"/>
    <property type="evidence" value="ECO:0007669"/>
    <property type="project" value="InterPro"/>
</dbReference>
<dbReference type="Pfam" id="PF03308">
    <property type="entry name" value="MeaB"/>
    <property type="match status" value="1"/>
</dbReference>
<dbReference type="InterPro" id="IPR016176">
    <property type="entry name" value="Cbl-dep_enz_cat"/>
</dbReference>
<dbReference type="Pfam" id="PF01642">
    <property type="entry name" value="MM_CoA_mutase"/>
    <property type="match status" value="1"/>
</dbReference>
<keyword evidence="5" id="KW-0342">GTP-binding</keyword>
<evidence type="ECO:0000313" key="10">
    <source>
        <dbReference type="EMBL" id="SUZ94532.1"/>
    </source>
</evidence>
<protein>
    <recommendedName>
        <fullName evidence="9">B12-binding domain-containing protein</fullName>
    </recommendedName>
</protein>
<dbReference type="InterPro" id="IPR006158">
    <property type="entry name" value="Cobalamin-bd"/>
</dbReference>
<reference evidence="10" key="1">
    <citation type="submission" date="2018-05" db="EMBL/GenBank/DDBJ databases">
        <authorList>
            <person name="Lanie J.A."/>
            <person name="Ng W.-L."/>
            <person name="Kazmierczak K.M."/>
            <person name="Andrzejewski T.M."/>
            <person name="Davidsen T.M."/>
            <person name="Wayne K.J."/>
            <person name="Tettelin H."/>
            <person name="Glass J.I."/>
            <person name="Rusch D."/>
            <person name="Podicherti R."/>
            <person name="Tsui H.-C.T."/>
            <person name="Winkler M.E."/>
        </authorList>
    </citation>
    <scope>NUCLEOTIDE SEQUENCE</scope>
</reference>
<dbReference type="InterPro" id="IPR027417">
    <property type="entry name" value="P-loop_NTPase"/>
</dbReference>
<keyword evidence="6" id="KW-0143">Chaperone</keyword>
<dbReference type="Gene3D" id="3.40.50.280">
    <property type="entry name" value="Cobalamin-binding domain"/>
    <property type="match status" value="1"/>
</dbReference>
<gene>
    <name evidence="10" type="ORF">METZ01_LOCUS47386</name>
</gene>
<feature type="domain" description="B12-binding" evidence="9">
    <location>
        <begin position="56"/>
        <end position="194"/>
    </location>
</feature>
<evidence type="ECO:0000256" key="7">
    <source>
        <dbReference type="ARBA" id="ARBA00023235"/>
    </source>
</evidence>
<evidence type="ECO:0000256" key="1">
    <source>
        <dbReference type="ARBA" id="ARBA00001922"/>
    </source>
</evidence>
<keyword evidence="7" id="KW-0413">Isomerase</keyword>
<dbReference type="InterPro" id="IPR036724">
    <property type="entry name" value="Cobalamin-bd_sf"/>
</dbReference>
<dbReference type="GO" id="GO:0005525">
    <property type="term" value="F:GTP binding"/>
    <property type="evidence" value="ECO:0007669"/>
    <property type="project" value="UniProtKB-KW"/>
</dbReference>
<evidence type="ECO:0000256" key="4">
    <source>
        <dbReference type="ARBA" id="ARBA00022801"/>
    </source>
</evidence>
<comment type="cofactor">
    <cofactor evidence="1">
        <name>adenosylcob(III)alamin</name>
        <dbReference type="ChEBI" id="CHEBI:18408"/>
    </cofactor>
</comment>
<dbReference type="SUPFAM" id="SSF52242">
    <property type="entry name" value="Cobalamin (vitamin B12)-binding domain"/>
    <property type="match status" value="1"/>
</dbReference>
<dbReference type="Pfam" id="PF02310">
    <property type="entry name" value="B12-binding"/>
    <property type="match status" value="1"/>
</dbReference>
<dbReference type="GO" id="GO:0016787">
    <property type="term" value="F:hydrolase activity"/>
    <property type="evidence" value="ECO:0007669"/>
    <property type="project" value="UniProtKB-KW"/>
</dbReference>
<dbReference type="InterPro" id="IPR006099">
    <property type="entry name" value="MeMalonylCoA_mutase_a/b_cat"/>
</dbReference>
<organism evidence="10">
    <name type="scientific">marine metagenome</name>
    <dbReference type="NCBI Taxonomy" id="408172"/>
    <lineage>
        <taxon>unclassified sequences</taxon>
        <taxon>metagenomes</taxon>
        <taxon>ecological metagenomes</taxon>
    </lineage>
</organism>
<proteinExistence type="predicted"/>
<dbReference type="PROSITE" id="PS51332">
    <property type="entry name" value="B12_BINDING"/>
    <property type="match status" value="1"/>
</dbReference>
<dbReference type="InterPro" id="IPR006098">
    <property type="entry name" value="MMCoA_mutase_a_cat"/>
</dbReference>
<dbReference type="Gene3D" id="3.20.20.240">
    <property type="entry name" value="Methylmalonyl-CoA mutase"/>
    <property type="match status" value="1"/>
</dbReference>
<dbReference type="GO" id="GO:0031419">
    <property type="term" value="F:cobalamin binding"/>
    <property type="evidence" value="ECO:0007669"/>
    <property type="project" value="UniProtKB-KW"/>
</dbReference>
<keyword evidence="2" id="KW-0846">Cobalamin</keyword>
<name>A0A381RRK1_9ZZZZ</name>
<dbReference type="EMBL" id="UINC01002243">
    <property type="protein sequence ID" value="SUZ94532.1"/>
    <property type="molecule type" value="Genomic_DNA"/>
</dbReference>
<keyword evidence="8" id="KW-0170">Cobalt</keyword>
<dbReference type="SUPFAM" id="SSF51703">
    <property type="entry name" value="Cobalamin (vitamin B12)-dependent enzymes"/>
    <property type="match status" value="1"/>
</dbReference>
<evidence type="ECO:0000259" key="9">
    <source>
        <dbReference type="PROSITE" id="PS51332"/>
    </source>
</evidence>